<feature type="transmembrane region" description="Helical" evidence="8">
    <location>
        <begin position="154"/>
        <end position="175"/>
    </location>
</feature>
<dbReference type="AlphaFoldDB" id="H5WWW0"/>
<sequence length="340" mass="33540">MSEAGARSLGRPAIGLLVALLLLAAAVLFGLALGSRAVPLTDVLHALLRRDGSDAAIIVWEQRIPRTLLGVLVGAALGVGGALAQGITRNPLADPALLGVSAGAALAIVVGTFAFGITTLATQLLAASVGAAVVGGAVLSLAGYGRAGMAPASLALVGLSMSAMIVAVISVLVLLDAQTLDEYRFWLVGALAGRGSPTLTTIAPVLLAGLALTGVAARGLDALALGDDVARGIGIRVGRTRLVAGLGVILLTSTAVAAAGPIGFVGLVVPHAARALTGPRHGWLLPYAAVLGATLLVAADVVGRVVVRPGELQVGVVTAVVGAPVVLLLVRRAKLAGAVL</sequence>
<evidence type="ECO:0000256" key="6">
    <source>
        <dbReference type="ARBA" id="ARBA00022989"/>
    </source>
</evidence>
<evidence type="ECO:0000256" key="5">
    <source>
        <dbReference type="ARBA" id="ARBA00022692"/>
    </source>
</evidence>
<dbReference type="HOGENOM" id="CLU_013016_1_0_11"/>
<evidence type="ECO:0000256" key="2">
    <source>
        <dbReference type="ARBA" id="ARBA00007935"/>
    </source>
</evidence>
<dbReference type="Proteomes" id="UP000004926">
    <property type="component" value="Chromosome"/>
</dbReference>
<reference evidence="9 10" key="1">
    <citation type="journal article" date="2012" name="Stand. Genomic Sci.">
        <title>Genome sequence of the ocean sediment bacterium Saccharomonospora marina type strain (XMU15(T)).</title>
        <authorList>
            <person name="Klenk H.P."/>
            <person name="Lu M."/>
            <person name="Lucas S."/>
            <person name="Lapidus A."/>
            <person name="Copeland A."/>
            <person name="Pitluck S."/>
            <person name="Goodwin L.A."/>
            <person name="Han C."/>
            <person name="Tapia R."/>
            <person name="Brambilla E.M."/>
            <person name="Potter G."/>
            <person name="Land M."/>
            <person name="Ivanova N."/>
            <person name="Rohde M."/>
            <person name="Goker M."/>
            <person name="Detter J.C."/>
            <person name="Li W.J."/>
            <person name="Kyrpides N.C."/>
            <person name="Woyke T."/>
        </authorList>
    </citation>
    <scope>NUCLEOTIDE SEQUENCE [LARGE SCALE GENOMIC DNA]</scope>
    <source>
        <strain evidence="9 10">XMU15</strain>
    </source>
</reference>
<keyword evidence="10" id="KW-1185">Reference proteome</keyword>
<keyword evidence="4" id="KW-1003">Cell membrane</keyword>
<dbReference type="RefSeq" id="WP_009156166.1">
    <property type="nucleotide sequence ID" value="NZ_CM001439.1"/>
</dbReference>
<evidence type="ECO:0000313" key="9">
    <source>
        <dbReference type="EMBL" id="EHR52788.1"/>
    </source>
</evidence>
<dbReference type="GO" id="GO:0005886">
    <property type="term" value="C:plasma membrane"/>
    <property type="evidence" value="ECO:0007669"/>
    <property type="project" value="UniProtKB-SubCell"/>
</dbReference>
<dbReference type="PANTHER" id="PTHR30472">
    <property type="entry name" value="FERRIC ENTEROBACTIN TRANSPORT SYSTEM PERMEASE PROTEIN"/>
    <property type="match status" value="1"/>
</dbReference>
<feature type="transmembrane region" description="Helical" evidence="8">
    <location>
        <begin position="67"/>
        <end position="84"/>
    </location>
</feature>
<dbReference type="Pfam" id="PF01032">
    <property type="entry name" value="FecCD"/>
    <property type="match status" value="1"/>
</dbReference>
<evidence type="ECO:0000256" key="8">
    <source>
        <dbReference type="SAM" id="Phobius"/>
    </source>
</evidence>
<feature type="transmembrane region" description="Helical" evidence="8">
    <location>
        <begin position="314"/>
        <end position="333"/>
    </location>
</feature>
<evidence type="ECO:0000256" key="7">
    <source>
        <dbReference type="ARBA" id="ARBA00023136"/>
    </source>
</evidence>
<name>H5WWW0_9PSEU</name>
<gene>
    <name evidence="9" type="ORF">SacmaDRAFT_4605</name>
</gene>
<feature type="transmembrane region" description="Helical" evidence="8">
    <location>
        <begin position="241"/>
        <end position="264"/>
    </location>
</feature>
<dbReference type="GO" id="GO:0022857">
    <property type="term" value="F:transmembrane transporter activity"/>
    <property type="evidence" value="ECO:0007669"/>
    <property type="project" value="InterPro"/>
</dbReference>
<keyword evidence="3" id="KW-0813">Transport</keyword>
<dbReference type="OrthoDB" id="9782305at2"/>
<dbReference type="InterPro" id="IPR037294">
    <property type="entry name" value="ABC_BtuC-like"/>
</dbReference>
<feature type="transmembrane region" description="Helical" evidence="8">
    <location>
        <begin position="195"/>
        <end position="220"/>
    </location>
</feature>
<dbReference type="EMBL" id="CM001439">
    <property type="protein sequence ID" value="EHR52788.1"/>
    <property type="molecule type" value="Genomic_DNA"/>
</dbReference>
<dbReference type="CDD" id="cd06550">
    <property type="entry name" value="TM_ABC_iron-siderophores_like"/>
    <property type="match status" value="1"/>
</dbReference>
<accession>H5WWW0</accession>
<dbReference type="PANTHER" id="PTHR30472:SF1">
    <property type="entry name" value="FE(3+) DICITRATE TRANSPORT SYSTEM PERMEASE PROTEIN FECC-RELATED"/>
    <property type="match status" value="1"/>
</dbReference>
<feature type="transmembrane region" description="Helical" evidence="8">
    <location>
        <begin position="284"/>
        <end position="307"/>
    </location>
</feature>
<feature type="transmembrane region" description="Helical" evidence="8">
    <location>
        <begin position="96"/>
        <end position="117"/>
    </location>
</feature>
<evidence type="ECO:0000256" key="1">
    <source>
        <dbReference type="ARBA" id="ARBA00004651"/>
    </source>
</evidence>
<feature type="transmembrane region" description="Helical" evidence="8">
    <location>
        <begin position="123"/>
        <end position="142"/>
    </location>
</feature>
<dbReference type="Gene3D" id="1.10.3470.10">
    <property type="entry name" value="ABC transporter involved in vitamin B12 uptake, BtuC"/>
    <property type="match status" value="1"/>
</dbReference>
<protein>
    <submittedName>
        <fullName evidence="9">ABC-type Fe3+-siderophore transport system, permease component</fullName>
    </submittedName>
</protein>
<evidence type="ECO:0000256" key="4">
    <source>
        <dbReference type="ARBA" id="ARBA00022475"/>
    </source>
</evidence>
<proteinExistence type="inferred from homology"/>
<dbReference type="InterPro" id="IPR000522">
    <property type="entry name" value="ABC_transptr_permease_BtuC"/>
</dbReference>
<keyword evidence="7 8" id="KW-0472">Membrane</keyword>
<dbReference type="SUPFAM" id="SSF81345">
    <property type="entry name" value="ABC transporter involved in vitamin B12 uptake, BtuC"/>
    <property type="match status" value="1"/>
</dbReference>
<evidence type="ECO:0000313" key="10">
    <source>
        <dbReference type="Proteomes" id="UP000004926"/>
    </source>
</evidence>
<dbReference type="eggNOG" id="COG0609">
    <property type="taxonomic scope" value="Bacteria"/>
</dbReference>
<dbReference type="GO" id="GO:0033214">
    <property type="term" value="P:siderophore-iron import into cell"/>
    <property type="evidence" value="ECO:0007669"/>
    <property type="project" value="TreeGrafter"/>
</dbReference>
<organism evidence="9 10">
    <name type="scientific">Saccharomonospora marina XMU15</name>
    <dbReference type="NCBI Taxonomy" id="882083"/>
    <lineage>
        <taxon>Bacteria</taxon>
        <taxon>Bacillati</taxon>
        <taxon>Actinomycetota</taxon>
        <taxon>Actinomycetes</taxon>
        <taxon>Pseudonocardiales</taxon>
        <taxon>Pseudonocardiaceae</taxon>
        <taxon>Saccharomonospora</taxon>
    </lineage>
</organism>
<comment type="similarity">
    <text evidence="2">Belongs to the binding-protein-dependent transport system permease family. FecCD subfamily.</text>
</comment>
<dbReference type="STRING" id="882083.SacmaDRAFT_4605"/>
<dbReference type="FunFam" id="1.10.3470.10:FF:000001">
    <property type="entry name" value="Vitamin B12 ABC transporter permease BtuC"/>
    <property type="match status" value="1"/>
</dbReference>
<keyword evidence="6 8" id="KW-1133">Transmembrane helix</keyword>
<evidence type="ECO:0000256" key="3">
    <source>
        <dbReference type="ARBA" id="ARBA00022448"/>
    </source>
</evidence>
<comment type="subcellular location">
    <subcellularLocation>
        <location evidence="1">Cell membrane</location>
        <topology evidence="1">Multi-pass membrane protein</topology>
    </subcellularLocation>
</comment>
<keyword evidence="5 8" id="KW-0812">Transmembrane</keyword>